<accession>A0A371IHC3</accession>
<dbReference type="AlphaFoldDB" id="A0A371IHC3"/>
<gene>
    <name evidence="1" type="ORF">CR513_00539</name>
</gene>
<sequence>MSPYWIVFVKACHLPVEIEHRAYWAIKKCNMAYDKDGQERKLQLDEANNRNFKVNGHQIKPYYEGPGLDSVRGGKHLVDGTAIPKDTL</sequence>
<dbReference type="EMBL" id="QJKJ01000077">
    <property type="protein sequence ID" value="RDY14398.1"/>
    <property type="molecule type" value="Genomic_DNA"/>
</dbReference>
<name>A0A371IHC3_MUCPR</name>
<dbReference type="Proteomes" id="UP000257109">
    <property type="component" value="Unassembled WGS sequence"/>
</dbReference>
<evidence type="ECO:0000313" key="1">
    <source>
        <dbReference type="EMBL" id="RDY14398.1"/>
    </source>
</evidence>
<reference evidence="1" key="1">
    <citation type="submission" date="2018-05" db="EMBL/GenBank/DDBJ databases">
        <title>Draft genome of Mucuna pruriens seed.</title>
        <authorList>
            <person name="Nnadi N.E."/>
            <person name="Vos R."/>
            <person name="Hasami M.H."/>
            <person name="Devisetty U.K."/>
            <person name="Aguiy J.C."/>
        </authorList>
    </citation>
    <scope>NUCLEOTIDE SEQUENCE [LARGE SCALE GENOMIC DNA]</scope>
    <source>
        <strain evidence="1">JCA_2017</strain>
    </source>
</reference>
<dbReference type="OrthoDB" id="1415873at2759"/>
<protein>
    <submittedName>
        <fullName evidence="1">Uncharacterized protein</fullName>
    </submittedName>
</protein>
<comment type="caution">
    <text evidence="1">The sequence shown here is derived from an EMBL/GenBank/DDBJ whole genome shotgun (WGS) entry which is preliminary data.</text>
</comment>
<feature type="non-terminal residue" evidence="1">
    <location>
        <position position="1"/>
    </location>
</feature>
<keyword evidence="2" id="KW-1185">Reference proteome</keyword>
<evidence type="ECO:0000313" key="2">
    <source>
        <dbReference type="Proteomes" id="UP000257109"/>
    </source>
</evidence>
<organism evidence="1 2">
    <name type="scientific">Mucuna pruriens</name>
    <name type="common">Velvet bean</name>
    <name type="synonym">Dolichos pruriens</name>
    <dbReference type="NCBI Taxonomy" id="157652"/>
    <lineage>
        <taxon>Eukaryota</taxon>
        <taxon>Viridiplantae</taxon>
        <taxon>Streptophyta</taxon>
        <taxon>Embryophyta</taxon>
        <taxon>Tracheophyta</taxon>
        <taxon>Spermatophyta</taxon>
        <taxon>Magnoliopsida</taxon>
        <taxon>eudicotyledons</taxon>
        <taxon>Gunneridae</taxon>
        <taxon>Pentapetalae</taxon>
        <taxon>rosids</taxon>
        <taxon>fabids</taxon>
        <taxon>Fabales</taxon>
        <taxon>Fabaceae</taxon>
        <taxon>Papilionoideae</taxon>
        <taxon>50 kb inversion clade</taxon>
        <taxon>NPAAA clade</taxon>
        <taxon>indigoferoid/millettioid clade</taxon>
        <taxon>Phaseoleae</taxon>
        <taxon>Mucuna</taxon>
    </lineage>
</organism>
<proteinExistence type="predicted"/>